<evidence type="ECO:0000256" key="1">
    <source>
        <dbReference type="ARBA" id="ARBA00004651"/>
    </source>
</evidence>
<proteinExistence type="inferred from homology"/>
<feature type="transmembrane region" description="Helical" evidence="7">
    <location>
        <begin position="379"/>
        <end position="406"/>
    </location>
</feature>
<dbReference type="PANTHER" id="PTHR10590">
    <property type="entry name" value="SODIUM/NUCLEOSIDE COTRANSPORTER"/>
    <property type="match status" value="1"/>
</dbReference>
<evidence type="ECO:0000259" key="8">
    <source>
        <dbReference type="Pfam" id="PF01773"/>
    </source>
</evidence>
<dbReference type="InterPro" id="IPR018270">
    <property type="entry name" value="C_nuclsd_transpt_met_bac"/>
</dbReference>
<feature type="transmembrane region" description="Helical" evidence="7">
    <location>
        <begin position="58"/>
        <end position="78"/>
    </location>
</feature>
<dbReference type="GO" id="GO:0005415">
    <property type="term" value="F:nucleoside:sodium symporter activity"/>
    <property type="evidence" value="ECO:0007669"/>
    <property type="project" value="TreeGrafter"/>
</dbReference>
<evidence type="ECO:0000313" key="11">
    <source>
        <dbReference type="EMBL" id="NOV51591.1"/>
    </source>
</evidence>
<evidence type="ECO:0000256" key="2">
    <source>
        <dbReference type="ARBA" id="ARBA00009033"/>
    </source>
</evidence>
<evidence type="ECO:0000256" key="7">
    <source>
        <dbReference type="RuleBase" id="RU362018"/>
    </source>
</evidence>
<feature type="transmembrane region" description="Helical" evidence="7">
    <location>
        <begin position="475"/>
        <end position="499"/>
    </location>
</feature>
<name>A0A6M2E2K3_XENCH</name>
<accession>A0A6M2E2K3</accession>
<evidence type="ECO:0000256" key="6">
    <source>
        <dbReference type="ARBA" id="ARBA00023136"/>
    </source>
</evidence>
<reference evidence="11" key="1">
    <citation type="submission" date="2020-03" db="EMBL/GenBank/DDBJ databases">
        <title>Transcriptomic Profiling of the Digestive Tract of the Rat Flea, Xenopsylla cheopis, Following Blood Feeding and Infection with Yersinia pestis.</title>
        <authorList>
            <person name="Bland D.M."/>
            <person name="Martens C.A."/>
            <person name="Virtaneva K."/>
            <person name="Kanakabandi K."/>
            <person name="Long D."/>
            <person name="Rosenke R."/>
            <person name="Saturday G.A."/>
            <person name="Hoyt F.H."/>
            <person name="Bruno D.P."/>
            <person name="Ribeiro J.M.C."/>
            <person name="Hinnebusch J."/>
        </authorList>
    </citation>
    <scope>NUCLEOTIDE SEQUENCE</scope>
</reference>
<keyword evidence="7" id="KW-0813">Transport</keyword>
<dbReference type="AlphaFoldDB" id="A0A6M2E2K3"/>
<evidence type="ECO:0000256" key="3">
    <source>
        <dbReference type="ARBA" id="ARBA00022475"/>
    </source>
</evidence>
<keyword evidence="6 7" id="KW-0472">Membrane</keyword>
<feature type="transmembrane region" description="Helical" evidence="7">
    <location>
        <begin position="511"/>
        <end position="532"/>
    </location>
</feature>
<keyword evidence="3" id="KW-1003">Cell membrane</keyword>
<evidence type="ECO:0000259" key="9">
    <source>
        <dbReference type="Pfam" id="PF07662"/>
    </source>
</evidence>
<dbReference type="NCBIfam" id="TIGR00804">
    <property type="entry name" value="nupC"/>
    <property type="match status" value="1"/>
</dbReference>
<dbReference type="EMBL" id="GIIL01007865">
    <property type="protein sequence ID" value="NOV51591.1"/>
    <property type="molecule type" value="Transcribed_RNA"/>
</dbReference>
<feature type="transmembrane region" description="Helical" evidence="7">
    <location>
        <begin position="161"/>
        <end position="178"/>
    </location>
</feature>
<feature type="transmembrane region" description="Helical" evidence="7">
    <location>
        <begin position="21"/>
        <end position="38"/>
    </location>
</feature>
<sequence length="552" mass="61029">MDKFWHTIDDTILRHKKTLKVLSVLIIIILAVIYFVYATTYWHRHDKGRCNFEWCDGYGFLLILYILVLIGFIYFYAIKRLIWPSLKKVLMPSLETCDVFLSQKWVYPSAVCFVLLAIIVFIIMDSWKTPDRLQSFSGIIIILFLGFFFSKYPGKINWKPVIAGIVSQIVLGLITIRWEVGRNIFSCLGDKVTKFLKYADAGSAFVYSDLLVFDNAIFAFQVLSIIYFFSFFINILFYLGILQWVLLKLGWVLQIIVGTTVCESVVAAANMFIGMSEAPLLIKPYLDVLTHSELHSIITSGFATVSGTVLAAYISFGAEPAHLLTASVMAAPSSLAFSKLFYPETQKSKTTSSNIQMAKSTDSSLLDAACNGAMQASSIILGIIANIVAFVAFVAFLNGLVGFFGMLVGNAELTFEQIFGYIFMPLSWLMGVPWKECEYVGTLIGLKTVINEFAAYQKLGIYKKQGVLSPRSAAIATYSVCGFANPASIGIVIAVLGALSPKRKQHIASVSFRAFISGNAVCFLTASIAGLLMGEDDLPQSTIPNAFHMVNA</sequence>
<feature type="domain" description="Concentrative nucleoside transporter C-terminal" evidence="9">
    <location>
        <begin position="322"/>
        <end position="530"/>
    </location>
</feature>
<organism evidence="11">
    <name type="scientific">Xenopsylla cheopis</name>
    <name type="common">Oriental rat flea</name>
    <name type="synonym">Pulex cheopis</name>
    <dbReference type="NCBI Taxonomy" id="163159"/>
    <lineage>
        <taxon>Eukaryota</taxon>
        <taxon>Metazoa</taxon>
        <taxon>Ecdysozoa</taxon>
        <taxon>Arthropoda</taxon>
        <taxon>Hexapoda</taxon>
        <taxon>Insecta</taxon>
        <taxon>Pterygota</taxon>
        <taxon>Neoptera</taxon>
        <taxon>Endopterygota</taxon>
        <taxon>Siphonaptera</taxon>
        <taxon>Pulicidae</taxon>
        <taxon>Xenopsyllinae</taxon>
        <taxon>Xenopsylla</taxon>
    </lineage>
</organism>
<feature type="transmembrane region" description="Helical" evidence="7">
    <location>
        <begin position="216"/>
        <end position="239"/>
    </location>
</feature>
<feature type="domain" description="Concentrative nucleoside transporter N-terminal" evidence="8">
    <location>
        <begin position="138"/>
        <end position="210"/>
    </location>
</feature>
<feature type="transmembrane region" description="Helical" evidence="7">
    <location>
        <begin position="251"/>
        <end position="274"/>
    </location>
</feature>
<protein>
    <recommendedName>
        <fullName evidence="7">Sodium/nucleoside cotransporter</fullName>
    </recommendedName>
</protein>
<comment type="similarity">
    <text evidence="2 7">Belongs to the concentrative nucleoside transporter (CNT) (TC 2.A.41) family.</text>
</comment>
<dbReference type="InterPro" id="IPR008276">
    <property type="entry name" value="C_nuclsd_transpt"/>
</dbReference>
<evidence type="ECO:0000256" key="5">
    <source>
        <dbReference type="ARBA" id="ARBA00022989"/>
    </source>
</evidence>
<dbReference type="Pfam" id="PF07662">
    <property type="entry name" value="Nucleos_tra2_C"/>
    <property type="match status" value="1"/>
</dbReference>
<feature type="transmembrane region" description="Helical" evidence="7">
    <location>
        <begin position="133"/>
        <end position="149"/>
    </location>
</feature>
<keyword evidence="4 7" id="KW-0812">Transmembrane</keyword>
<dbReference type="InterPro" id="IPR011657">
    <property type="entry name" value="CNT_C_dom"/>
</dbReference>
<dbReference type="GO" id="GO:0005886">
    <property type="term" value="C:plasma membrane"/>
    <property type="evidence" value="ECO:0007669"/>
    <property type="project" value="UniProtKB-SubCell"/>
</dbReference>
<evidence type="ECO:0000259" key="10">
    <source>
        <dbReference type="Pfam" id="PF07670"/>
    </source>
</evidence>
<keyword evidence="5 7" id="KW-1133">Transmembrane helix</keyword>
<dbReference type="Pfam" id="PF07670">
    <property type="entry name" value="Gate"/>
    <property type="match status" value="1"/>
</dbReference>
<dbReference type="Pfam" id="PF01773">
    <property type="entry name" value="Nucleos_tra2_N"/>
    <property type="match status" value="1"/>
</dbReference>
<dbReference type="InterPro" id="IPR011642">
    <property type="entry name" value="Gate_dom"/>
</dbReference>
<feature type="domain" description="Nucleoside transporter/FeoB GTPase Gate" evidence="10">
    <location>
        <begin position="220"/>
        <end position="318"/>
    </location>
</feature>
<comment type="subcellular location">
    <subcellularLocation>
        <location evidence="1">Cell membrane</location>
        <topology evidence="1">Multi-pass membrane protein</topology>
    </subcellularLocation>
</comment>
<dbReference type="InterPro" id="IPR002668">
    <property type="entry name" value="CNT_N_dom"/>
</dbReference>
<dbReference type="PANTHER" id="PTHR10590:SF4">
    <property type="entry name" value="SOLUTE CARRIER FAMILY 28 MEMBER 3"/>
    <property type="match status" value="1"/>
</dbReference>
<feature type="transmembrane region" description="Helical" evidence="7">
    <location>
        <begin position="105"/>
        <end position="127"/>
    </location>
</feature>
<feature type="transmembrane region" description="Helical" evidence="7">
    <location>
        <begin position="294"/>
        <end position="316"/>
    </location>
</feature>
<evidence type="ECO:0000256" key="4">
    <source>
        <dbReference type="ARBA" id="ARBA00022692"/>
    </source>
</evidence>